<dbReference type="SUPFAM" id="SSF51445">
    <property type="entry name" value="(Trans)glycosidases"/>
    <property type="match status" value="2"/>
</dbReference>
<gene>
    <name evidence="3" type="ORF">H0E87_017488</name>
</gene>
<evidence type="ECO:0000313" key="3">
    <source>
        <dbReference type="EMBL" id="KAH8498580.1"/>
    </source>
</evidence>
<evidence type="ECO:0000313" key="4">
    <source>
        <dbReference type="Proteomes" id="UP000807159"/>
    </source>
</evidence>
<dbReference type="InterPro" id="IPR036962">
    <property type="entry name" value="Glyco_hydro_3_N_sf"/>
</dbReference>
<dbReference type="PANTHER" id="PTHR42721">
    <property type="entry name" value="SUGAR HYDROLASE-RELATED"/>
    <property type="match status" value="1"/>
</dbReference>
<dbReference type="GO" id="GO:0009044">
    <property type="term" value="F:xylan 1,4-beta-xylosidase activity"/>
    <property type="evidence" value="ECO:0007669"/>
    <property type="project" value="InterPro"/>
</dbReference>
<comment type="caution">
    <text evidence="3">The sequence shown here is derived from an EMBL/GenBank/DDBJ whole genome shotgun (WGS) entry which is preliminary data.</text>
</comment>
<evidence type="ECO:0000256" key="1">
    <source>
        <dbReference type="ARBA" id="ARBA00005336"/>
    </source>
</evidence>
<dbReference type="Proteomes" id="UP000807159">
    <property type="component" value="Chromosome 9"/>
</dbReference>
<reference evidence="3" key="1">
    <citation type="journal article" date="2021" name="J. Hered.">
        <title>Genome Assembly of Salicaceae Populus deltoides (Eastern Cottonwood) I-69 Based on Nanopore Sequencing and Hi-C Technologies.</title>
        <authorList>
            <person name="Bai S."/>
            <person name="Wu H."/>
            <person name="Zhang J."/>
            <person name="Pan Z."/>
            <person name="Zhao W."/>
            <person name="Li Z."/>
            <person name="Tong C."/>
        </authorList>
    </citation>
    <scope>NUCLEOTIDE SEQUENCE</scope>
    <source>
        <tissue evidence="3">Leaf</tissue>
    </source>
</reference>
<keyword evidence="2" id="KW-0378">Hydrolase</keyword>
<dbReference type="EMBL" id="JACEGQ020000009">
    <property type="protein sequence ID" value="KAH8498580.1"/>
    <property type="molecule type" value="Genomic_DNA"/>
</dbReference>
<dbReference type="GO" id="GO:0045493">
    <property type="term" value="P:xylan catabolic process"/>
    <property type="evidence" value="ECO:0007669"/>
    <property type="project" value="InterPro"/>
</dbReference>
<dbReference type="GO" id="GO:0031222">
    <property type="term" value="P:arabinan catabolic process"/>
    <property type="evidence" value="ECO:0007669"/>
    <property type="project" value="TreeGrafter"/>
</dbReference>
<name>A0A8T2Y0E0_POPDE</name>
<dbReference type="Gene3D" id="3.40.50.1700">
    <property type="entry name" value="Glycoside hydrolase family 3 C-terminal domain"/>
    <property type="match status" value="2"/>
</dbReference>
<dbReference type="InterPro" id="IPR044993">
    <property type="entry name" value="BXL"/>
</dbReference>
<dbReference type="InterPro" id="IPR017853">
    <property type="entry name" value="GH"/>
</dbReference>
<keyword evidence="4" id="KW-1185">Reference proteome</keyword>
<comment type="similarity">
    <text evidence="1">Belongs to the glycosyl hydrolase 3 family.</text>
</comment>
<dbReference type="AlphaFoldDB" id="A0A8T2Y0E0"/>
<evidence type="ECO:0000256" key="2">
    <source>
        <dbReference type="ARBA" id="ARBA00022801"/>
    </source>
</evidence>
<protein>
    <submittedName>
        <fullName evidence="3">Uncharacterized protein</fullName>
    </submittedName>
</protein>
<dbReference type="PANTHER" id="PTHR42721:SF3">
    <property type="entry name" value="BETA-D-XYLOSIDASE 5-RELATED"/>
    <property type="match status" value="1"/>
</dbReference>
<dbReference type="InterPro" id="IPR036881">
    <property type="entry name" value="Glyco_hydro_3_C_sf"/>
</dbReference>
<proteinExistence type="inferred from homology"/>
<organism evidence="3 4">
    <name type="scientific">Populus deltoides</name>
    <name type="common">Eastern poplar</name>
    <name type="synonym">Eastern cottonwood</name>
    <dbReference type="NCBI Taxonomy" id="3696"/>
    <lineage>
        <taxon>Eukaryota</taxon>
        <taxon>Viridiplantae</taxon>
        <taxon>Streptophyta</taxon>
        <taxon>Embryophyta</taxon>
        <taxon>Tracheophyta</taxon>
        <taxon>Spermatophyta</taxon>
        <taxon>Magnoliopsida</taxon>
        <taxon>eudicotyledons</taxon>
        <taxon>Gunneridae</taxon>
        <taxon>Pentapetalae</taxon>
        <taxon>rosids</taxon>
        <taxon>fabids</taxon>
        <taxon>Malpighiales</taxon>
        <taxon>Salicaceae</taxon>
        <taxon>Saliceae</taxon>
        <taxon>Populus</taxon>
    </lineage>
</organism>
<sequence length="547" mass="61781">MSQFPFCDASLSHENRTKDFISRLTLQEKVQQLGNNAAGGSRLGVPAYKWWFEALHGVASVGYGDRVFCDPRWDRGQEIPEEDPLVVLKYAVNYVRGLQEVGLGREFHWVCMNFRYELSFSPHQCVLIRPADITLDESFLLWYNCPMTILDIENKVIMLVLILKVTKKDLVGTFQPLFRSCVEEGHVSSVMCSYNKVNGIPTCADPDLLKGVIRGQRMLSHNMIPLGFIMTESDMRPRPRMQFKQELWRFFAKDAVKLNKIEESVVDRALIYSYIVLMRLSFFDRDPQFHLFGNLGASDVCNEEHQKLALDAAKQEIVLLDNNGALPLSKNATTNLAVIRLNGNATVASMLACLANTLPLYKDCITTKAVTTSDVVVLLAGLDQSIKQEDLDRENLMNESKIGGILCVGYPDQAGGDAVALVIFGDHDDPAGRSTFTWYPKEYSDQVNMRANSTDNFPGKTYRVQVKKGNKNNITLDGDSCKGLGLVDGEGQRKWITRKHTFVIGSSNEHRVRYHLIVRHLGCLKAEVWEDSHLCNRNRTENFLILD</sequence>
<dbReference type="Gene3D" id="3.20.20.300">
    <property type="entry name" value="Glycoside hydrolase, family 3, N-terminal domain"/>
    <property type="match status" value="3"/>
</dbReference>
<dbReference type="GO" id="GO:0046556">
    <property type="term" value="F:alpha-L-arabinofuranosidase activity"/>
    <property type="evidence" value="ECO:0007669"/>
    <property type="project" value="TreeGrafter"/>
</dbReference>
<dbReference type="SUPFAM" id="SSF52279">
    <property type="entry name" value="Beta-D-glucan exohydrolase, C-terminal domain"/>
    <property type="match status" value="1"/>
</dbReference>
<accession>A0A8T2Y0E0</accession>